<dbReference type="RefSeq" id="WP_344082029.1">
    <property type="nucleotide sequence ID" value="NZ_BAAAPO010000016.1"/>
</dbReference>
<dbReference type="SUPFAM" id="SSF55464">
    <property type="entry name" value="Origin of replication-binding domain, RBD-like"/>
    <property type="match status" value="1"/>
</dbReference>
<dbReference type="Pfam" id="PF13604">
    <property type="entry name" value="AAA_30"/>
    <property type="match status" value="1"/>
</dbReference>
<organism evidence="2 3">
    <name type="scientific">Nostocoides veronense</name>
    <dbReference type="NCBI Taxonomy" id="330836"/>
    <lineage>
        <taxon>Bacteria</taxon>
        <taxon>Bacillati</taxon>
        <taxon>Actinomycetota</taxon>
        <taxon>Actinomycetes</taxon>
        <taxon>Micrococcales</taxon>
        <taxon>Intrasporangiaceae</taxon>
        <taxon>Nostocoides</taxon>
    </lineage>
</organism>
<dbReference type="CDD" id="cd18809">
    <property type="entry name" value="SF1_C_RecD"/>
    <property type="match status" value="1"/>
</dbReference>
<dbReference type="Proteomes" id="UP001499938">
    <property type="component" value="Unassembled WGS sequence"/>
</dbReference>
<name>A0ABN2LH50_9MICO</name>
<dbReference type="Gene3D" id="3.40.50.300">
    <property type="entry name" value="P-loop containing nucleotide triphosphate hydrolases"/>
    <property type="match status" value="2"/>
</dbReference>
<sequence length="1076" mass="117035">MTEEQLRLLIGQGTHPTTGEPLGRRYRTYGQPEAGKRRHAVAGYDLTFSIPKSASVLWGVADGGTQALIAEAHHAAVVDALDFLEREVLATRVGAKGPKGAVAQVEVTGAIAAAFDHYDSRANDPHLHTHVVISNKVKTVRDGQWCAVDGAPLHAWVVALSELHEASFSDHLTRTLGVGWERRPRGRDRNPAWEIAGVPQSLVETFSSRARDIDATTDHLIEEYVAKNGRRPRRSTIMKLRQQANLSNRPTKHVHSLANLTDLWRRRTAALIAADPVAWARDVTSTPRAGLLRADDVPLDLIDDVGRLVVAAVGEKRSTWRRANLYAEAARQTLGWRFASTADREAITGMVVDAAERGSLRLTPPELATTPRPFLREDGTSAFRPKHSTVFSAEHLLAAEDRLLERAATTSAPAIAIDIVDAIAARPVKGNRLGPEQAEAIAKIAVSGRAVDLLIGPAGAGKTTAMRALQDAWTRQHGRDSVVGLAPSAAAAAVLAEDLGIACENTAKWCYEYDQGRAALRRNQLVIIDEATLAGTMTLDRITAHARVAGAKVLLVGDWAQLQSVEAGGAFSMLAEARNDPPELVDIHRFTHAWEKSASLDLRHGRPEAVDVYLAQDRVSDGDADDMTDAAYRAWRDDIAAGRASVLIADTSRVVHELNAQARTERLLAGATHEGSEARLIDGARASVGDWIITRKNDRRLRTLRAGWVRNGDRWRVTDVRADGSVVVRRLDRKHSGAVVLPATYVAEHVDLGYAITAHRAQGITVDTAHVVVSESTTRENLYVAMTRGRDHNHAYVVTATADDNHGAPDGEEATARSVLTDVLANRAAELSAHQTLTQEQETWGSIAQLAAEYETIAAAAQRDRWATILRASELTADQVDDVLASDAFGPLAAELRRAEANGHDVDRLLPAAVSRHGLDDAEDIAAVLRHRVQLATSQRVRGRSPRARLIVGLIPEAVGPMAPDMRHALDERRDLIEQRARALAETAIQKRDPWVKRLGDPPVTDRTHWTRAVVIIAAYRDRYGITAPLPLDSEPATDIQRLDRARASAALRTAAEVATQYVSQAVGRGRRGLGI</sequence>
<gene>
    <name evidence="2" type="primary">mobF</name>
    <name evidence="2" type="ORF">GCM10009811_09480</name>
</gene>
<evidence type="ECO:0000313" key="2">
    <source>
        <dbReference type="EMBL" id="GAA1786549.1"/>
    </source>
</evidence>
<dbReference type="InterPro" id="IPR014862">
    <property type="entry name" value="TrwC"/>
</dbReference>
<reference evidence="2 3" key="1">
    <citation type="journal article" date="2019" name="Int. J. Syst. Evol. Microbiol.">
        <title>The Global Catalogue of Microorganisms (GCM) 10K type strain sequencing project: providing services to taxonomists for standard genome sequencing and annotation.</title>
        <authorList>
            <consortium name="The Broad Institute Genomics Platform"/>
            <consortium name="The Broad Institute Genome Sequencing Center for Infectious Disease"/>
            <person name="Wu L."/>
            <person name="Ma J."/>
        </authorList>
    </citation>
    <scope>NUCLEOTIDE SEQUENCE [LARGE SCALE GENOMIC DNA]</scope>
    <source>
        <strain evidence="2 3">JCM 15592</strain>
    </source>
</reference>
<feature type="domain" description="TrwC relaxase" evidence="1">
    <location>
        <begin position="2"/>
        <end position="270"/>
    </location>
</feature>
<protein>
    <submittedName>
        <fullName evidence="2">MobF family relaxase</fullName>
    </submittedName>
</protein>
<dbReference type="NCBIfam" id="NF041492">
    <property type="entry name" value="MobF"/>
    <property type="match status" value="1"/>
</dbReference>
<comment type="caution">
    <text evidence="2">The sequence shown here is derived from an EMBL/GenBank/DDBJ whole genome shotgun (WGS) entry which is preliminary data.</text>
</comment>
<dbReference type="Pfam" id="PF08751">
    <property type="entry name" value="TrwC"/>
    <property type="match status" value="1"/>
</dbReference>
<evidence type="ECO:0000259" key="1">
    <source>
        <dbReference type="Pfam" id="PF08751"/>
    </source>
</evidence>
<dbReference type="EMBL" id="BAAAPO010000016">
    <property type="protein sequence ID" value="GAA1786549.1"/>
    <property type="molecule type" value="Genomic_DNA"/>
</dbReference>
<dbReference type="InterPro" id="IPR027417">
    <property type="entry name" value="P-loop_NTPase"/>
</dbReference>
<dbReference type="SUPFAM" id="SSF52540">
    <property type="entry name" value="P-loop containing nucleoside triphosphate hydrolases"/>
    <property type="match status" value="2"/>
</dbReference>
<evidence type="ECO:0000313" key="3">
    <source>
        <dbReference type="Proteomes" id="UP001499938"/>
    </source>
</evidence>
<accession>A0ABN2LH50</accession>
<keyword evidence="3" id="KW-1185">Reference proteome</keyword>
<dbReference type="Gene3D" id="2.30.30.940">
    <property type="match status" value="1"/>
</dbReference>
<proteinExistence type="predicted"/>